<name>A0A2T2P8X7_CORCC</name>
<dbReference type="Proteomes" id="UP000240883">
    <property type="component" value="Unassembled WGS sequence"/>
</dbReference>
<evidence type="ECO:0008006" key="4">
    <source>
        <dbReference type="Google" id="ProtNLM"/>
    </source>
</evidence>
<keyword evidence="1" id="KW-0732">Signal</keyword>
<feature type="chain" id="PRO_5015523455" description="Secreted protein" evidence="1">
    <location>
        <begin position="18"/>
        <end position="160"/>
    </location>
</feature>
<organism evidence="2 3">
    <name type="scientific">Corynespora cassiicola Philippines</name>
    <dbReference type="NCBI Taxonomy" id="1448308"/>
    <lineage>
        <taxon>Eukaryota</taxon>
        <taxon>Fungi</taxon>
        <taxon>Dikarya</taxon>
        <taxon>Ascomycota</taxon>
        <taxon>Pezizomycotina</taxon>
        <taxon>Dothideomycetes</taxon>
        <taxon>Pleosporomycetidae</taxon>
        <taxon>Pleosporales</taxon>
        <taxon>Corynesporascaceae</taxon>
        <taxon>Corynespora</taxon>
    </lineage>
</organism>
<dbReference type="InterPro" id="IPR025649">
    <property type="entry name" value="DUF4360"/>
</dbReference>
<dbReference type="PANTHER" id="PTHR38847:SF1">
    <property type="entry name" value="PSEUDOURIDINE SYNTHASE RSUA_RLUA-LIKE DOMAIN-CONTAINING PROTEIN"/>
    <property type="match status" value="1"/>
</dbReference>
<gene>
    <name evidence="2" type="ORF">BS50DRAFT_479721</name>
</gene>
<feature type="signal peptide" evidence="1">
    <location>
        <begin position="1"/>
        <end position="17"/>
    </location>
</feature>
<dbReference type="AlphaFoldDB" id="A0A2T2P8X7"/>
<reference evidence="2 3" key="1">
    <citation type="journal article" date="2018" name="Front. Microbiol.">
        <title>Genome-Wide Analysis of Corynespora cassiicola Leaf Fall Disease Putative Effectors.</title>
        <authorList>
            <person name="Lopez D."/>
            <person name="Ribeiro S."/>
            <person name="Label P."/>
            <person name="Fumanal B."/>
            <person name="Venisse J.S."/>
            <person name="Kohler A."/>
            <person name="de Oliveira R.R."/>
            <person name="Labutti K."/>
            <person name="Lipzen A."/>
            <person name="Lail K."/>
            <person name="Bauer D."/>
            <person name="Ohm R.A."/>
            <person name="Barry K.W."/>
            <person name="Spatafora J."/>
            <person name="Grigoriev I.V."/>
            <person name="Martin F.M."/>
            <person name="Pujade-Renaud V."/>
        </authorList>
    </citation>
    <scope>NUCLEOTIDE SEQUENCE [LARGE SCALE GENOMIC DNA]</scope>
    <source>
        <strain evidence="2 3">Philippines</strain>
    </source>
</reference>
<dbReference type="OrthoDB" id="3786236at2759"/>
<sequence length="160" mass="17197">MRTSFVFALALPVIALAAPEHSPKITSFKFSGSGCPNDSGSVKSTTGILGDSIGFTFGQLRGDSTDNCEIHIQSSGGSQGWQVAVKEVTYSGDLHLKSGTQLDAITQAFWSEKAADTWSKCTSSDGNPGILNVNFRPVIQGNSGNYDFKNANWKLQWRQC</sequence>
<dbReference type="EMBL" id="KZ678128">
    <property type="protein sequence ID" value="PSN74111.1"/>
    <property type="molecule type" value="Genomic_DNA"/>
</dbReference>
<dbReference type="Pfam" id="PF14273">
    <property type="entry name" value="DUF4360"/>
    <property type="match status" value="1"/>
</dbReference>
<keyword evidence="3" id="KW-1185">Reference proteome</keyword>
<evidence type="ECO:0000313" key="3">
    <source>
        <dbReference type="Proteomes" id="UP000240883"/>
    </source>
</evidence>
<evidence type="ECO:0000256" key="1">
    <source>
        <dbReference type="SAM" id="SignalP"/>
    </source>
</evidence>
<evidence type="ECO:0000313" key="2">
    <source>
        <dbReference type="EMBL" id="PSN74111.1"/>
    </source>
</evidence>
<dbReference type="PANTHER" id="PTHR38847">
    <property type="match status" value="1"/>
</dbReference>
<proteinExistence type="predicted"/>
<protein>
    <recommendedName>
        <fullName evidence="4">Secreted protein</fullName>
    </recommendedName>
</protein>
<accession>A0A2T2P8X7</accession>